<organism evidence="3 4">
    <name type="scientific">Natrinema halophilum</name>
    <dbReference type="NCBI Taxonomy" id="1699371"/>
    <lineage>
        <taxon>Archaea</taxon>
        <taxon>Methanobacteriati</taxon>
        <taxon>Methanobacteriota</taxon>
        <taxon>Stenosarchaea group</taxon>
        <taxon>Halobacteria</taxon>
        <taxon>Halobacteriales</taxon>
        <taxon>Natrialbaceae</taxon>
        <taxon>Natrinema</taxon>
    </lineage>
</organism>
<accession>A0A7D5KWI9</accession>
<evidence type="ECO:0000313" key="4">
    <source>
        <dbReference type="Proteomes" id="UP000509241"/>
    </source>
</evidence>
<keyword evidence="4" id="KW-1185">Reference proteome</keyword>
<dbReference type="InterPro" id="IPR003847">
    <property type="entry name" value="Put_antitoxin"/>
</dbReference>
<keyword evidence="1" id="KW-1277">Toxin-antitoxin system</keyword>
<dbReference type="OrthoDB" id="214079at2157"/>
<evidence type="ECO:0000256" key="2">
    <source>
        <dbReference type="SAM" id="MobiDB-lite"/>
    </source>
</evidence>
<evidence type="ECO:0000256" key="1">
    <source>
        <dbReference type="ARBA" id="ARBA00022649"/>
    </source>
</evidence>
<gene>
    <name evidence="3" type="ORF">HYG82_01215</name>
</gene>
<dbReference type="Proteomes" id="UP000509241">
    <property type="component" value="Chromosome"/>
</dbReference>
<protein>
    <recommendedName>
        <fullName evidence="5">Antitoxin</fullName>
    </recommendedName>
</protein>
<evidence type="ECO:0000313" key="3">
    <source>
        <dbReference type="EMBL" id="QLG47562.1"/>
    </source>
</evidence>
<proteinExistence type="predicted"/>
<feature type="region of interest" description="Disordered" evidence="2">
    <location>
        <begin position="43"/>
        <end position="84"/>
    </location>
</feature>
<feature type="compositionally biased region" description="Basic and acidic residues" evidence="2">
    <location>
        <begin position="54"/>
        <end position="77"/>
    </location>
</feature>
<dbReference type="RefSeq" id="WP_179259305.1">
    <property type="nucleotide sequence ID" value="NZ_CP058601.1"/>
</dbReference>
<dbReference type="EMBL" id="CP058601">
    <property type="protein sequence ID" value="QLG47562.1"/>
    <property type="molecule type" value="Genomic_DNA"/>
</dbReference>
<dbReference type="KEGG" id="haly:HYG82_01215"/>
<reference evidence="3 4" key="1">
    <citation type="submission" date="2020-07" db="EMBL/GenBank/DDBJ databases">
        <authorList>
            <person name="Cui H."/>
        </authorList>
    </citation>
    <scope>NUCLEOTIDE SEQUENCE [LARGE SCALE GENOMIC DNA]</scope>
    <source>
        <strain evidence="3 4">YPL8</strain>
    </source>
</reference>
<dbReference type="AlphaFoldDB" id="A0A7D5KWI9"/>
<evidence type="ECO:0008006" key="5">
    <source>
        <dbReference type="Google" id="ProtNLM"/>
    </source>
</evidence>
<dbReference type="Pfam" id="PF02697">
    <property type="entry name" value="VAPB_antitox"/>
    <property type="match status" value="1"/>
</dbReference>
<dbReference type="GeneID" id="56031868"/>
<sequence length="84" mass="10044">MDETIRVSESVTRKLDRYRRDGESYDDAIERLLEEKTAGAFDDGFGRWSNEEADSVREARRNSKEMRNRRIRERVEDDTQNTRT</sequence>
<name>A0A7D5KWI9_9EURY</name>